<evidence type="ECO:0000313" key="2">
    <source>
        <dbReference type="Proteomes" id="UP001341840"/>
    </source>
</evidence>
<accession>A0ABU6QE21</accession>
<keyword evidence="2" id="KW-1185">Reference proteome</keyword>
<dbReference type="EMBL" id="JASCZI010000218">
    <property type="protein sequence ID" value="MED6110162.1"/>
    <property type="molecule type" value="Genomic_DNA"/>
</dbReference>
<dbReference type="Proteomes" id="UP001341840">
    <property type="component" value="Unassembled WGS sequence"/>
</dbReference>
<sequence>MTGLGLSVLLNAVNRLINISVNVDGSKNYASIFSKKGQKGVNQDCCLVWEEYGYQEDMIFCGIFDEHGPWGHFVAKRVRKSMPSSLLSNWQESLAQSPLDVEKEKEHRFSIWNYGSTLTRSVLNGAQGPISLF</sequence>
<organism evidence="1 2">
    <name type="scientific">Stylosanthes scabra</name>
    <dbReference type="NCBI Taxonomy" id="79078"/>
    <lineage>
        <taxon>Eukaryota</taxon>
        <taxon>Viridiplantae</taxon>
        <taxon>Streptophyta</taxon>
        <taxon>Embryophyta</taxon>
        <taxon>Tracheophyta</taxon>
        <taxon>Spermatophyta</taxon>
        <taxon>Magnoliopsida</taxon>
        <taxon>eudicotyledons</taxon>
        <taxon>Gunneridae</taxon>
        <taxon>Pentapetalae</taxon>
        <taxon>rosids</taxon>
        <taxon>fabids</taxon>
        <taxon>Fabales</taxon>
        <taxon>Fabaceae</taxon>
        <taxon>Papilionoideae</taxon>
        <taxon>50 kb inversion clade</taxon>
        <taxon>dalbergioids sensu lato</taxon>
        <taxon>Dalbergieae</taxon>
        <taxon>Pterocarpus clade</taxon>
        <taxon>Stylosanthes</taxon>
    </lineage>
</organism>
<gene>
    <name evidence="1" type="ORF">PIB30_040400</name>
</gene>
<evidence type="ECO:0000313" key="1">
    <source>
        <dbReference type="EMBL" id="MED6110162.1"/>
    </source>
</evidence>
<name>A0ABU6QE21_9FABA</name>
<protein>
    <submittedName>
        <fullName evidence="1">Uncharacterized protein</fullName>
    </submittedName>
</protein>
<proteinExistence type="predicted"/>
<comment type="caution">
    <text evidence="1">The sequence shown here is derived from an EMBL/GenBank/DDBJ whole genome shotgun (WGS) entry which is preliminary data.</text>
</comment>
<reference evidence="1 2" key="1">
    <citation type="journal article" date="2023" name="Plants (Basel)">
        <title>Bridging the Gap: Combining Genomics and Transcriptomics Approaches to Understand Stylosanthes scabra, an Orphan Legume from the Brazilian Caatinga.</title>
        <authorList>
            <person name="Ferreira-Neto J.R.C."/>
            <person name="da Silva M.D."/>
            <person name="Binneck E."/>
            <person name="de Melo N.F."/>
            <person name="da Silva R.H."/>
            <person name="de Melo A.L.T.M."/>
            <person name="Pandolfi V."/>
            <person name="Bustamante F.O."/>
            <person name="Brasileiro-Vidal A.C."/>
            <person name="Benko-Iseppon A.M."/>
        </authorList>
    </citation>
    <scope>NUCLEOTIDE SEQUENCE [LARGE SCALE GENOMIC DNA]</scope>
    <source>
        <tissue evidence="1">Leaves</tissue>
    </source>
</reference>
<dbReference type="InterPro" id="IPR036457">
    <property type="entry name" value="PPM-type-like_dom_sf"/>
</dbReference>
<dbReference type="SUPFAM" id="SSF81606">
    <property type="entry name" value="PP2C-like"/>
    <property type="match status" value="1"/>
</dbReference>
<dbReference type="Gene3D" id="3.60.40.10">
    <property type="entry name" value="PPM-type phosphatase domain"/>
    <property type="match status" value="1"/>
</dbReference>